<evidence type="ECO:0000313" key="8">
    <source>
        <dbReference type="Proteomes" id="UP000054279"/>
    </source>
</evidence>
<dbReference type="OrthoDB" id="2355at2759"/>
<keyword evidence="5" id="KW-0206">Cytoskeleton</keyword>
<comment type="similarity">
    <text evidence="2">Belongs to the dynactin subunits 5/6 family. Dynactin subunit 6 subfamily.</text>
</comment>
<evidence type="ECO:0000256" key="5">
    <source>
        <dbReference type="ARBA" id="ARBA00023212"/>
    </source>
</evidence>
<dbReference type="GO" id="GO:0070840">
    <property type="term" value="F:dynein complex binding"/>
    <property type="evidence" value="ECO:0007669"/>
    <property type="project" value="TreeGrafter"/>
</dbReference>
<accession>A0A0C9U7J7</accession>
<evidence type="ECO:0000256" key="2">
    <source>
        <dbReference type="ARBA" id="ARBA00007719"/>
    </source>
</evidence>
<proteinExistence type="inferred from homology"/>
<sequence length="177" mass="19827">MPPIKDKFTIHAKAVVCLDVELKGDITIGAGTVIHPKATLFAIVGPIVIGQNCIIEESVIIVNRRKEVMRIGDDNLFEIGCRVESPFIGNANTVSTRARLHHTVRLTSYCVIGVGCLVAPLEDEVLEDFTVIYGPSSERRIWSGRGKVQEMDLRRKHGEYLREMLLKFNRRRDGDNA</sequence>
<dbReference type="Proteomes" id="UP000054279">
    <property type="component" value="Unassembled WGS sequence"/>
</dbReference>
<dbReference type="PANTHER" id="PTHR13072:SF0">
    <property type="entry name" value="DYNACTIN SUBUNIT 6"/>
    <property type="match status" value="1"/>
</dbReference>
<organism evidence="7 8">
    <name type="scientific">Sphaerobolus stellatus (strain SS14)</name>
    <dbReference type="NCBI Taxonomy" id="990650"/>
    <lineage>
        <taxon>Eukaryota</taxon>
        <taxon>Fungi</taxon>
        <taxon>Dikarya</taxon>
        <taxon>Basidiomycota</taxon>
        <taxon>Agaricomycotina</taxon>
        <taxon>Agaricomycetes</taxon>
        <taxon>Phallomycetidae</taxon>
        <taxon>Geastrales</taxon>
        <taxon>Sphaerobolaceae</taxon>
        <taxon>Sphaerobolus</taxon>
    </lineage>
</organism>
<dbReference type="SUPFAM" id="SSF51161">
    <property type="entry name" value="Trimeric LpxA-like enzymes"/>
    <property type="match status" value="1"/>
</dbReference>
<dbReference type="EMBL" id="KN837156">
    <property type="protein sequence ID" value="KIJ38913.1"/>
    <property type="molecule type" value="Genomic_DNA"/>
</dbReference>
<evidence type="ECO:0000256" key="3">
    <source>
        <dbReference type="ARBA" id="ARBA00016573"/>
    </source>
</evidence>
<dbReference type="AlphaFoldDB" id="A0A0C9U7J7"/>
<protein>
    <recommendedName>
        <fullName evidence="3">Dynactin subunit 6</fullName>
    </recommendedName>
</protein>
<dbReference type="HOGENOM" id="CLU_085418_0_0_1"/>
<evidence type="ECO:0000313" key="7">
    <source>
        <dbReference type="EMBL" id="KIJ38913.1"/>
    </source>
</evidence>
<dbReference type="PANTHER" id="PTHR13072">
    <property type="entry name" value="DYNACTIN 6"/>
    <property type="match status" value="1"/>
</dbReference>
<comment type="function">
    <text evidence="6">Part of the dynactin complex that activates the molecular motor dynein for ultra-processive transport along microtubules.</text>
</comment>
<dbReference type="InterPro" id="IPR011004">
    <property type="entry name" value="Trimer_LpxA-like_sf"/>
</dbReference>
<evidence type="ECO:0000256" key="1">
    <source>
        <dbReference type="ARBA" id="ARBA00004245"/>
    </source>
</evidence>
<dbReference type="GO" id="GO:0007052">
    <property type="term" value="P:mitotic spindle organization"/>
    <property type="evidence" value="ECO:0007669"/>
    <property type="project" value="TreeGrafter"/>
</dbReference>
<evidence type="ECO:0000256" key="6">
    <source>
        <dbReference type="ARBA" id="ARBA00034687"/>
    </source>
</evidence>
<gene>
    <name evidence="7" type="ORF">M422DRAFT_32978</name>
</gene>
<dbReference type="CDD" id="cd04646">
    <property type="entry name" value="LbH_Dynactin_6"/>
    <property type="match status" value="1"/>
</dbReference>
<comment type="subcellular location">
    <subcellularLocation>
        <location evidence="1">Cytoplasm</location>
        <location evidence="1">Cytoskeleton</location>
    </subcellularLocation>
</comment>
<dbReference type="GO" id="GO:0005869">
    <property type="term" value="C:dynactin complex"/>
    <property type="evidence" value="ECO:0007669"/>
    <property type="project" value="InterPro"/>
</dbReference>
<keyword evidence="8" id="KW-1185">Reference proteome</keyword>
<keyword evidence="4" id="KW-0963">Cytoplasm</keyword>
<name>A0A0C9U7J7_SPHS4</name>
<reference evidence="7 8" key="1">
    <citation type="submission" date="2014-06" db="EMBL/GenBank/DDBJ databases">
        <title>Evolutionary Origins and Diversification of the Mycorrhizal Mutualists.</title>
        <authorList>
            <consortium name="DOE Joint Genome Institute"/>
            <consortium name="Mycorrhizal Genomics Consortium"/>
            <person name="Kohler A."/>
            <person name="Kuo A."/>
            <person name="Nagy L.G."/>
            <person name="Floudas D."/>
            <person name="Copeland A."/>
            <person name="Barry K.W."/>
            <person name="Cichocki N."/>
            <person name="Veneault-Fourrey C."/>
            <person name="LaButti K."/>
            <person name="Lindquist E.A."/>
            <person name="Lipzen A."/>
            <person name="Lundell T."/>
            <person name="Morin E."/>
            <person name="Murat C."/>
            <person name="Riley R."/>
            <person name="Ohm R."/>
            <person name="Sun H."/>
            <person name="Tunlid A."/>
            <person name="Henrissat B."/>
            <person name="Grigoriev I.V."/>
            <person name="Hibbett D.S."/>
            <person name="Martin F."/>
        </authorList>
    </citation>
    <scope>NUCLEOTIDE SEQUENCE [LARGE SCALE GENOMIC DNA]</scope>
    <source>
        <strain evidence="7 8">SS14</strain>
    </source>
</reference>
<dbReference type="Gene3D" id="2.160.10.10">
    <property type="entry name" value="Hexapeptide repeat proteins"/>
    <property type="match status" value="1"/>
</dbReference>
<evidence type="ECO:0000256" key="4">
    <source>
        <dbReference type="ARBA" id="ARBA00022490"/>
    </source>
</evidence>
<dbReference type="InterPro" id="IPR027777">
    <property type="entry name" value="DCTN6"/>
</dbReference>